<feature type="transmembrane region" description="Helical" evidence="5">
    <location>
        <begin position="420"/>
        <end position="437"/>
    </location>
</feature>
<dbReference type="Proteomes" id="UP000679789">
    <property type="component" value="Unassembled WGS sequence"/>
</dbReference>
<dbReference type="GeneID" id="8923509"/>
<evidence type="ECO:0000256" key="5">
    <source>
        <dbReference type="SAM" id="Phobius"/>
    </source>
</evidence>
<evidence type="ECO:0000313" key="6">
    <source>
        <dbReference type="EMBL" id="MBS8121076.1"/>
    </source>
</evidence>
<evidence type="ECO:0000313" key="9">
    <source>
        <dbReference type="EMBL" id="MBS8133805.1"/>
    </source>
</evidence>
<sequence length="469" mass="49495">MSSDSRWPTIGIPNIHPTWVSPLFGILVAAAIFRFVPLARDASLMLAITVFCVVLWIKSPVEPWFTALLGIGLIGVAFSPGLALTGFRSPATWLVAVGILVGEASRQSGLARLVETLARTRMPTAASTDAVAAFRYLLVAFCLASLALAVLIPSALVRVLILGPILLSLGDLFTERRAKIGLFLGPLFATFYGSSGVLTGALANIIVTGLVESTTGLSISWTEWLLWAGPVMGIGRVLVVITVTYLLYHPRDKGSLAAHERTANVGVTSQQLRMLAFLLVGVAIWMTDFLHGLHPLFGALVVALLAFAPKIGVVDSDAISEADFSILFFFGAIFAIAAGLQQTGFTDLAAEALLSQLPSDASLPIVLVFVVVVSQLLALVMEGLAVASVLTPILTSFSSSIGIPLVPVAVMEAVALNTYFFPYQSAVLVAILGMGTVDSVELTRISSAIAAVSLLFLVPVQIGVFVVFF</sequence>
<name>A0A8T5C8K9_HALVO</name>
<feature type="transmembrane region" description="Helical" evidence="5">
    <location>
        <begin position="449"/>
        <end position="468"/>
    </location>
</feature>
<keyword evidence="2 5" id="KW-0812">Transmembrane</keyword>
<dbReference type="Pfam" id="PF00939">
    <property type="entry name" value="Na_sulph_symp"/>
    <property type="match status" value="1"/>
</dbReference>
<evidence type="ECO:0000313" key="8">
    <source>
        <dbReference type="EMBL" id="MBS8129941.1"/>
    </source>
</evidence>
<dbReference type="Proteomes" id="UP000676028">
    <property type="component" value="Unassembled WGS sequence"/>
</dbReference>
<feature type="transmembrane region" description="Helical" evidence="5">
    <location>
        <begin position="324"/>
        <end position="341"/>
    </location>
</feature>
<feature type="transmembrane region" description="Helical" evidence="5">
    <location>
        <begin position="361"/>
        <end position="381"/>
    </location>
</feature>
<evidence type="ECO:0000313" key="10">
    <source>
        <dbReference type="Proteomes" id="UP000679371"/>
    </source>
</evidence>
<dbReference type="EMBL" id="JAERQV010000025">
    <property type="protein sequence ID" value="MBS8126087.1"/>
    <property type="molecule type" value="Genomic_DNA"/>
</dbReference>
<keyword evidence="4 5" id="KW-0472">Membrane</keyword>
<evidence type="ECO:0000256" key="1">
    <source>
        <dbReference type="ARBA" id="ARBA00004141"/>
    </source>
</evidence>
<gene>
    <name evidence="6" type="ORF">JK351_18215</name>
    <name evidence="9" type="ORF">JK352_18110</name>
    <name evidence="8" type="ORF">JK353_18120</name>
    <name evidence="7" type="ORF">JK354_18185</name>
</gene>
<feature type="transmembrane region" description="Helical" evidence="5">
    <location>
        <begin position="227"/>
        <end position="248"/>
    </location>
</feature>
<evidence type="ECO:0000256" key="2">
    <source>
        <dbReference type="ARBA" id="ARBA00022692"/>
    </source>
</evidence>
<dbReference type="PANTHER" id="PTHR10283">
    <property type="entry name" value="SOLUTE CARRIER FAMILY 13 MEMBER"/>
    <property type="match status" value="1"/>
</dbReference>
<dbReference type="EMBL" id="JAERQW010000025">
    <property type="protein sequence ID" value="MBS8129941.1"/>
    <property type="molecule type" value="Genomic_DNA"/>
</dbReference>
<proteinExistence type="predicted"/>
<dbReference type="AlphaFoldDB" id="A0A8T5C8K9"/>
<comment type="subcellular location">
    <subcellularLocation>
        <location evidence="1">Membrane</location>
        <topology evidence="1">Multi-pass membrane protein</topology>
    </subcellularLocation>
</comment>
<dbReference type="Proteomes" id="UP000679371">
    <property type="component" value="Unassembled WGS sequence"/>
</dbReference>
<dbReference type="EMBL" id="JAERQX010000025">
    <property type="protein sequence ID" value="MBS8133805.1"/>
    <property type="molecule type" value="Genomic_DNA"/>
</dbReference>
<feature type="transmembrane region" description="Helical" evidence="5">
    <location>
        <begin position="182"/>
        <end position="207"/>
    </location>
</feature>
<accession>A0A8T5C8K9</accession>
<dbReference type="RefSeq" id="WP_013035122.1">
    <property type="nucleotide sequence ID" value="NZ_JAERQU010000026.1"/>
</dbReference>
<dbReference type="PANTHER" id="PTHR10283:SF125">
    <property type="entry name" value="MG(2+)_CITRATE COMPLEX SECONDARY TRANSPORTER"/>
    <property type="match status" value="1"/>
</dbReference>
<feature type="transmembrane region" description="Helical" evidence="5">
    <location>
        <begin position="393"/>
        <end position="414"/>
    </location>
</feature>
<dbReference type="Proteomes" id="UP000678484">
    <property type="component" value="Unassembled WGS sequence"/>
</dbReference>
<feature type="transmembrane region" description="Helical" evidence="5">
    <location>
        <begin position="134"/>
        <end position="161"/>
    </location>
</feature>
<dbReference type="GO" id="GO:0005886">
    <property type="term" value="C:plasma membrane"/>
    <property type="evidence" value="ECO:0007669"/>
    <property type="project" value="TreeGrafter"/>
</dbReference>
<feature type="transmembrane region" description="Helical" evidence="5">
    <location>
        <begin position="64"/>
        <end position="84"/>
    </location>
</feature>
<comment type="caution">
    <text evidence="6">The sequence shown here is derived from an EMBL/GenBank/DDBJ whole genome shotgun (WGS) entry which is preliminary data.</text>
</comment>
<feature type="transmembrane region" description="Helical" evidence="5">
    <location>
        <begin position="42"/>
        <end position="58"/>
    </location>
</feature>
<dbReference type="OMA" id="MWGNTEY"/>
<reference evidence="6" key="1">
    <citation type="journal article" date="2021" name="Nat. Microbiol.">
        <title>Cell division in the archaeon Haloferax volcanii relies on two FtsZ proteins with distinct functions in division ring assembly and constriction.</title>
        <authorList>
            <person name="Liao Y."/>
            <person name="Ithurbide S."/>
            <person name="Evenhuis C."/>
            <person name="Loewe J."/>
            <person name="Duggin I.G."/>
        </authorList>
    </citation>
    <scope>NUCLEOTIDE SEQUENCE</scope>
    <source>
        <strain evidence="6">H98</strain>
        <strain evidence="9">ID112 - delta_ftsZ1_delta_ftsZ2</strain>
        <strain evidence="7">ID76 - delta_ftsZ1</strain>
        <strain evidence="8">ID77 - delta_ftsZ2</strain>
    </source>
</reference>
<evidence type="ECO:0000256" key="3">
    <source>
        <dbReference type="ARBA" id="ARBA00022989"/>
    </source>
</evidence>
<protein>
    <submittedName>
        <fullName evidence="6">Anion permease</fullName>
    </submittedName>
</protein>
<dbReference type="GO" id="GO:0022857">
    <property type="term" value="F:transmembrane transporter activity"/>
    <property type="evidence" value="ECO:0007669"/>
    <property type="project" value="InterPro"/>
</dbReference>
<organism evidence="6 10">
    <name type="scientific">Haloferax volcanii</name>
    <name type="common">Halobacterium volcanii</name>
    <dbReference type="NCBI Taxonomy" id="2246"/>
    <lineage>
        <taxon>Archaea</taxon>
        <taxon>Methanobacteriati</taxon>
        <taxon>Methanobacteriota</taxon>
        <taxon>Stenosarchaea group</taxon>
        <taxon>Halobacteria</taxon>
        <taxon>Halobacteriales</taxon>
        <taxon>Haloferacaceae</taxon>
        <taxon>Haloferax</taxon>
    </lineage>
</organism>
<evidence type="ECO:0000313" key="7">
    <source>
        <dbReference type="EMBL" id="MBS8126087.1"/>
    </source>
</evidence>
<dbReference type="EMBL" id="JAERQU010000026">
    <property type="protein sequence ID" value="MBS8121076.1"/>
    <property type="molecule type" value="Genomic_DNA"/>
</dbReference>
<feature type="transmembrane region" description="Helical" evidence="5">
    <location>
        <begin position="293"/>
        <end position="312"/>
    </location>
</feature>
<dbReference type="InterPro" id="IPR001898">
    <property type="entry name" value="SLC13A/DASS"/>
</dbReference>
<keyword evidence="3 5" id="KW-1133">Transmembrane helix</keyword>
<feature type="transmembrane region" description="Helical" evidence="5">
    <location>
        <begin position="269"/>
        <end position="287"/>
    </location>
</feature>
<evidence type="ECO:0000256" key="4">
    <source>
        <dbReference type="ARBA" id="ARBA00023136"/>
    </source>
</evidence>
<feature type="transmembrane region" description="Helical" evidence="5">
    <location>
        <begin position="15"/>
        <end position="35"/>
    </location>
</feature>